<dbReference type="SUPFAM" id="SSF53850">
    <property type="entry name" value="Periplasmic binding protein-like II"/>
    <property type="match status" value="1"/>
</dbReference>
<feature type="domain" description="HTH lysR-type" evidence="5">
    <location>
        <begin position="1"/>
        <end position="59"/>
    </location>
</feature>
<dbReference type="PANTHER" id="PTHR30126">
    <property type="entry name" value="HTH-TYPE TRANSCRIPTIONAL REGULATOR"/>
    <property type="match status" value="1"/>
</dbReference>
<dbReference type="OrthoDB" id="7702307at2"/>
<proteinExistence type="inferred from homology"/>
<dbReference type="InterPro" id="IPR036388">
    <property type="entry name" value="WH-like_DNA-bd_sf"/>
</dbReference>
<dbReference type="PROSITE" id="PS50931">
    <property type="entry name" value="HTH_LYSR"/>
    <property type="match status" value="1"/>
</dbReference>
<dbReference type="Gene3D" id="1.10.10.10">
    <property type="entry name" value="Winged helix-like DNA-binding domain superfamily/Winged helix DNA-binding domain"/>
    <property type="match status" value="1"/>
</dbReference>
<evidence type="ECO:0000256" key="1">
    <source>
        <dbReference type="ARBA" id="ARBA00009437"/>
    </source>
</evidence>
<dbReference type="InterPro" id="IPR000847">
    <property type="entry name" value="LysR_HTH_N"/>
</dbReference>
<dbReference type="Proteomes" id="UP000220836">
    <property type="component" value="Unassembled WGS sequence"/>
</dbReference>
<keyword evidence="7" id="KW-1185">Reference proteome</keyword>
<dbReference type="CDD" id="cd05466">
    <property type="entry name" value="PBP2_LTTR_substrate"/>
    <property type="match status" value="1"/>
</dbReference>
<name>A0A238KUL1_9RHOB</name>
<reference evidence="6 7" key="1">
    <citation type="submission" date="2017-05" db="EMBL/GenBank/DDBJ databases">
        <authorList>
            <person name="Song R."/>
            <person name="Chenine A.L."/>
            <person name="Ruprecht R.M."/>
        </authorList>
    </citation>
    <scope>NUCLEOTIDE SEQUENCE [LARGE SCALE GENOMIC DNA]</scope>
    <source>
        <strain evidence="6 7">CECT 8663</strain>
    </source>
</reference>
<dbReference type="GO" id="GO:0000976">
    <property type="term" value="F:transcription cis-regulatory region binding"/>
    <property type="evidence" value="ECO:0007669"/>
    <property type="project" value="TreeGrafter"/>
</dbReference>
<protein>
    <submittedName>
        <fullName evidence="6">HTH-type transcriptional regulator GbpR</fullName>
    </submittedName>
</protein>
<evidence type="ECO:0000259" key="5">
    <source>
        <dbReference type="PROSITE" id="PS50931"/>
    </source>
</evidence>
<dbReference type="EMBL" id="FXYH01000012">
    <property type="protein sequence ID" value="SMX45746.1"/>
    <property type="molecule type" value="Genomic_DNA"/>
</dbReference>
<dbReference type="AlphaFoldDB" id="A0A238KUL1"/>
<dbReference type="InterPro" id="IPR005119">
    <property type="entry name" value="LysR_subst-bd"/>
</dbReference>
<dbReference type="Pfam" id="PF00126">
    <property type="entry name" value="HTH_1"/>
    <property type="match status" value="1"/>
</dbReference>
<comment type="similarity">
    <text evidence="1">Belongs to the LysR transcriptional regulatory family.</text>
</comment>
<dbReference type="RefSeq" id="WP_097805584.1">
    <property type="nucleotide sequence ID" value="NZ_FXYH01000012.1"/>
</dbReference>
<keyword evidence="4" id="KW-0804">Transcription</keyword>
<evidence type="ECO:0000256" key="4">
    <source>
        <dbReference type="ARBA" id="ARBA00023163"/>
    </source>
</evidence>
<sequence length="300" mass="33171">MLNDRTLAAVRALASFHSFHEAAESLGMSTATLSRHIAKAEEFCGFMLFERRKNGSALTAGGERFLLLADDYTASTTRFENGLRQTRNATEMFLRIGCGPLTTDTLIGPLLERMLAKQPDLRVKVVVRATKEPVEELRAGALDIVIVDLTHTSNLANLDIKVLEKRSVAFFARVGHPIHELGPIAARQVFDYPLASAHLHRHWRATVATMLGGDSTAWRRVEEMPAIECDDFNLLIRLTAKTDHICAGMPETFAKAVADGTHREVQLSHPMPWNICAARRRGLGSQAAHLFWDALLAGQP</sequence>
<organism evidence="6 7">
    <name type="scientific">Pelagimonas varians</name>
    <dbReference type="NCBI Taxonomy" id="696760"/>
    <lineage>
        <taxon>Bacteria</taxon>
        <taxon>Pseudomonadati</taxon>
        <taxon>Pseudomonadota</taxon>
        <taxon>Alphaproteobacteria</taxon>
        <taxon>Rhodobacterales</taxon>
        <taxon>Roseobacteraceae</taxon>
        <taxon>Pelagimonas</taxon>
    </lineage>
</organism>
<gene>
    <name evidence="6" type="primary">gbpR_2</name>
    <name evidence="6" type="ORF">PEV8663_03103</name>
</gene>
<evidence type="ECO:0000313" key="6">
    <source>
        <dbReference type="EMBL" id="SMX45746.1"/>
    </source>
</evidence>
<dbReference type="SUPFAM" id="SSF46785">
    <property type="entry name" value="Winged helix' DNA-binding domain"/>
    <property type="match status" value="1"/>
</dbReference>
<accession>A0A238KUL1</accession>
<dbReference type="Gene3D" id="3.40.190.290">
    <property type="match status" value="1"/>
</dbReference>
<keyword evidence="2" id="KW-0805">Transcription regulation</keyword>
<dbReference type="InterPro" id="IPR036390">
    <property type="entry name" value="WH_DNA-bd_sf"/>
</dbReference>
<evidence type="ECO:0000313" key="7">
    <source>
        <dbReference type="Proteomes" id="UP000220836"/>
    </source>
</evidence>
<keyword evidence="3" id="KW-0238">DNA-binding</keyword>
<evidence type="ECO:0000256" key="2">
    <source>
        <dbReference type="ARBA" id="ARBA00023015"/>
    </source>
</evidence>
<dbReference type="PANTHER" id="PTHR30126:SF98">
    <property type="entry name" value="HTH-TYPE TRANSCRIPTIONAL ACTIVATOR BAUR"/>
    <property type="match status" value="1"/>
</dbReference>
<evidence type="ECO:0000256" key="3">
    <source>
        <dbReference type="ARBA" id="ARBA00023125"/>
    </source>
</evidence>
<dbReference type="GO" id="GO:0003700">
    <property type="term" value="F:DNA-binding transcription factor activity"/>
    <property type="evidence" value="ECO:0007669"/>
    <property type="project" value="InterPro"/>
</dbReference>
<dbReference type="Pfam" id="PF03466">
    <property type="entry name" value="LysR_substrate"/>
    <property type="match status" value="1"/>
</dbReference>